<dbReference type="Proteomes" id="UP000799537">
    <property type="component" value="Unassembled WGS sequence"/>
</dbReference>
<keyword evidence="5" id="KW-0479">Metal-binding</keyword>
<proteinExistence type="inferred from homology"/>
<evidence type="ECO:0000259" key="18">
    <source>
        <dbReference type="SMART" id="SM00642"/>
    </source>
</evidence>
<dbReference type="PANTHER" id="PTHR10357:SF215">
    <property type="entry name" value="ALPHA-AMYLASE 1"/>
    <property type="match status" value="1"/>
</dbReference>
<dbReference type="SUPFAM" id="SSF51445">
    <property type="entry name" value="(Trans)glycosidases"/>
    <property type="match status" value="1"/>
</dbReference>
<accession>A0A6A6CXY1</accession>
<evidence type="ECO:0000313" key="19">
    <source>
        <dbReference type="EMBL" id="KAF2171951.1"/>
    </source>
</evidence>
<evidence type="ECO:0000256" key="15">
    <source>
        <dbReference type="PIRSR" id="PIRSR001024-4"/>
    </source>
</evidence>
<feature type="disulfide bond" evidence="15">
    <location>
        <begin position="163"/>
        <end position="176"/>
    </location>
</feature>
<evidence type="ECO:0000256" key="8">
    <source>
        <dbReference type="ARBA" id="ARBA00022837"/>
    </source>
</evidence>
<keyword evidence="8" id="KW-0106">Calcium</keyword>
<dbReference type="AlphaFoldDB" id="A0A6A6CXY1"/>
<dbReference type="EC" id="3.2.1.1" evidence="4"/>
<feature type="disulfide bond" evidence="15">
    <location>
        <begin position="451"/>
        <end position="486"/>
    </location>
</feature>
<feature type="binding site" evidence="16">
    <location>
        <position position="356"/>
    </location>
    <ligand>
        <name>substrate</name>
    </ligand>
</feature>
<evidence type="ECO:0000256" key="11">
    <source>
        <dbReference type="ARBA" id="ARBA00023277"/>
    </source>
</evidence>
<dbReference type="InterPro" id="IPR013780">
    <property type="entry name" value="Glyco_hydro_b"/>
</dbReference>
<feature type="chain" id="PRO_5025641435" description="alpha-amylase" evidence="17">
    <location>
        <begin position="20"/>
        <end position="488"/>
    </location>
</feature>
<comment type="cofactor">
    <cofactor evidence="2">
        <name>Ca(2+)</name>
        <dbReference type="ChEBI" id="CHEBI:29108"/>
    </cofactor>
</comment>
<keyword evidence="7 19" id="KW-0378">Hydrolase</keyword>
<dbReference type="SMART" id="SM00642">
    <property type="entry name" value="Aamy"/>
    <property type="match status" value="1"/>
</dbReference>
<organism evidence="19 20">
    <name type="scientific">Zasmidium cellare ATCC 36951</name>
    <dbReference type="NCBI Taxonomy" id="1080233"/>
    <lineage>
        <taxon>Eukaryota</taxon>
        <taxon>Fungi</taxon>
        <taxon>Dikarya</taxon>
        <taxon>Ascomycota</taxon>
        <taxon>Pezizomycotina</taxon>
        <taxon>Dothideomycetes</taxon>
        <taxon>Dothideomycetidae</taxon>
        <taxon>Mycosphaerellales</taxon>
        <taxon>Mycosphaerellaceae</taxon>
        <taxon>Zasmidium</taxon>
    </lineage>
</organism>
<dbReference type="PANTHER" id="PTHR10357">
    <property type="entry name" value="ALPHA-AMYLASE FAMILY MEMBER"/>
    <property type="match status" value="1"/>
</dbReference>
<protein>
    <recommendedName>
        <fullName evidence="4">alpha-amylase</fullName>
        <ecNumber evidence="4">3.2.1.1</ecNumber>
    </recommendedName>
</protein>
<feature type="signal peptide" evidence="17">
    <location>
        <begin position="1"/>
        <end position="19"/>
    </location>
</feature>
<evidence type="ECO:0000256" key="12">
    <source>
        <dbReference type="ARBA" id="ARBA00023295"/>
    </source>
</evidence>
<feature type="binding site" evidence="16">
    <location>
        <position position="135"/>
    </location>
    <ligand>
        <name>substrate</name>
    </ligand>
</feature>
<feature type="active site" description="Proton donor" evidence="13">
    <location>
        <position position="239"/>
    </location>
</feature>
<dbReference type="Pfam" id="PF09260">
    <property type="entry name" value="A_amylase_dom_C"/>
    <property type="match status" value="1"/>
</dbReference>
<dbReference type="EMBL" id="ML993582">
    <property type="protein sequence ID" value="KAF2171951.1"/>
    <property type="molecule type" value="Genomic_DNA"/>
</dbReference>
<feature type="disulfide bond" evidence="15">
    <location>
        <begin position="49"/>
        <end position="57"/>
    </location>
</feature>
<feature type="site" description="Transition state stabilizer" evidence="14">
    <location>
        <position position="309"/>
    </location>
</feature>
<comment type="catalytic activity">
    <reaction evidence="1">
        <text>Endohydrolysis of (1-&gt;4)-alpha-D-glucosidic linkages in polysaccharides containing three or more (1-&gt;4)-alpha-linked D-glucose units.</text>
        <dbReference type="EC" id="3.2.1.1"/>
    </reaction>
</comment>
<name>A0A6A6CXY1_ZASCE</name>
<keyword evidence="11" id="KW-0119">Carbohydrate metabolism</keyword>
<evidence type="ECO:0000256" key="7">
    <source>
        <dbReference type="ARBA" id="ARBA00022801"/>
    </source>
</evidence>
<evidence type="ECO:0000256" key="5">
    <source>
        <dbReference type="ARBA" id="ARBA00022723"/>
    </source>
</evidence>
<dbReference type="GeneID" id="54557662"/>
<keyword evidence="9 15" id="KW-1015">Disulfide bond</keyword>
<dbReference type="InterPro" id="IPR017853">
    <property type="entry name" value="GH"/>
</dbReference>
<evidence type="ECO:0000256" key="1">
    <source>
        <dbReference type="ARBA" id="ARBA00000548"/>
    </source>
</evidence>
<keyword evidence="12" id="KW-0326">Glycosidase</keyword>
<dbReference type="RefSeq" id="XP_033672840.1">
    <property type="nucleotide sequence ID" value="XM_033804390.1"/>
</dbReference>
<evidence type="ECO:0000256" key="6">
    <source>
        <dbReference type="ARBA" id="ARBA00022729"/>
    </source>
</evidence>
<dbReference type="CDD" id="cd11319">
    <property type="entry name" value="AmyAc_euk_AmyA"/>
    <property type="match status" value="1"/>
</dbReference>
<feature type="domain" description="Glycosyl hydrolase family 13 catalytic" evidence="18">
    <location>
        <begin position="32"/>
        <end position="384"/>
    </location>
</feature>
<dbReference type="FunFam" id="3.20.20.80:FF:000120">
    <property type="entry name" value="Alpha-amylase A"/>
    <property type="match status" value="1"/>
</dbReference>
<dbReference type="GO" id="GO:0016052">
    <property type="term" value="P:carbohydrate catabolic process"/>
    <property type="evidence" value="ECO:0007669"/>
    <property type="project" value="InterPro"/>
</dbReference>
<evidence type="ECO:0000256" key="2">
    <source>
        <dbReference type="ARBA" id="ARBA00001913"/>
    </source>
</evidence>
<evidence type="ECO:0000256" key="14">
    <source>
        <dbReference type="PIRSR" id="PIRSR001024-2"/>
    </source>
</evidence>
<keyword evidence="6 17" id="KW-0732">Signal</keyword>
<evidence type="ECO:0000256" key="16">
    <source>
        <dbReference type="PIRSR" id="PIRSR001024-5"/>
    </source>
</evidence>
<keyword evidence="20" id="KW-1185">Reference proteome</keyword>
<dbReference type="PIRSF" id="PIRSF001024">
    <property type="entry name" value="Alph-amyl_fung"/>
    <property type="match status" value="1"/>
</dbReference>
<evidence type="ECO:0000256" key="17">
    <source>
        <dbReference type="SAM" id="SignalP"/>
    </source>
</evidence>
<dbReference type="Gene3D" id="2.60.40.1180">
    <property type="entry name" value="Golgi alpha-mannosidase II"/>
    <property type="match status" value="1"/>
</dbReference>
<evidence type="ECO:0000256" key="4">
    <source>
        <dbReference type="ARBA" id="ARBA00012595"/>
    </source>
</evidence>
<evidence type="ECO:0000256" key="10">
    <source>
        <dbReference type="ARBA" id="ARBA00023180"/>
    </source>
</evidence>
<gene>
    <name evidence="19" type="ORF">M409DRAFT_18182</name>
</gene>
<evidence type="ECO:0000256" key="3">
    <source>
        <dbReference type="ARBA" id="ARBA00008061"/>
    </source>
</evidence>
<feature type="binding site" evidence="16">
    <location>
        <position position="309"/>
    </location>
    <ligand>
        <name>substrate</name>
    </ligand>
</feature>
<evidence type="ECO:0000256" key="13">
    <source>
        <dbReference type="PIRSR" id="PIRSR001024-1"/>
    </source>
</evidence>
<dbReference type="OrthoDB" id="204980at2759"/>
<dbReference type="InterPro" id="IPR015340">
    <property type="entry name" value="A_amylase_C_dom"/>
</dbReference>
<dbReference type="InterPro" id="IPR006047">
    <property type="entry name" value="GH13_cat_dom"/>
</dbReference>
<dbReference type="SUPFAM" id="SSF51011">
    <property type="entry name" value="Glycosyl hydrolase domain"/>
    <property type="match status" value="1"/>
</dbReference>
<dbReference type="InterPro" id="IPR013777">
    <property type="entry name" value="A-amylase-like"/>
</dbReference>
<dbReference type="GO" id="GO:0005509">
    <property type="term" value="F:calcium ion binding"/>
    <property type="evidence" value="ECO:0007669"/>
    <property type="project" value="InterPro"/>
</dbReference>
<feature type="active site" description="Nucleophile" evidence="13">
    <location>
        <position position="215"/>
    </location>
</feature>
<keyword evidence="10" id="KW-0325">Glycoprotein</keyword>
<dbReference type="Gene3D" id="3.20.20.80">
    <property type="entry name" value="Glycosidases"/>
    <property type="match status" value="1"/>
</dbReference>
<feature type="binding site" evidence="16">
    <location>
        <position position="213"/>
    </location>
    <ligand>
        <name>substrate</name>
    </ligand>
</feature>
<dbReference type="GO" id="GO:0004556">
    <property type="term" value="F:alpha-amylase activity"/>
    <property type="evidence" value="ECO:0007669"/>
    <property type="project" value="UniProtKB-EC"/>
</dbReference>
<evidence type="ECO:0000313" key="20">
    <source>
        <dbReference type="Proteomes" id="UP000799537"/>
    </source>
</evidence>
<comment type="similarity">
    <text evidence="3">Belongs to the glycosyl hydrolase 13 family.</text>
</comment>
<evidence type="ECO:0000256" key="9">
    <source>
        <dbReference type="ARBA" id="ARBA00023157"/>
    </source>
</evidence>
<dbReference type="Pfam" id="PF00128">
    <property type="entry name" value="Alpha-amylase"/>
    <property type="match status" value="1"/>
</dbReference>
<sequence length="488" mass="54949">MHLPLAFCYLLAHITTSLARSPDEWRGRSIYQILTDRFARTDNNLTSPCDVSKNEYCGGTWKGIEQKLEYIYDMGFNAIWISPITKNIPTGYHGYYQTDLYALNENFGTEQDLKDLSDALHERDMYLMVDIVTNHFGSVENDPSVDYSQYYPFDDESYFHPYCEIDYDNQTSAEICWLYSNLPDVRTEDQNVIDAYSTWISQLVANYSIDGLRIDSVKNVNKASMPPFCEAAGVYCLGELSNNDPDYSYPYQQVLNGGGIINYPLYFSFNETFIYNGFSSTEKLAYNIYLDRNNSIDSNFHGTFTENHDNPRIACHNPDMSVAANAIAWTILTDGIPIIYQGQEQHLAGGDDPGSREAMWLAENGSYDNTSQLHNTTAYLNQIRTWTVQHSEGYTHYKNVVLNYSDTQIAIRKDVMRFILTFAGVGQPRGTYTTIGGGFSPNSSVVDVINCKAYTANSAGEVTADVGGGAIVVMMQADFIKGSEMCGY</sequence>
<reference evidence="19" key="1">
    <citation type="journal article" date="2020" name="Stud. Mycol.">
        <title>101 Dothideomycetes genomes: a test case for predicting lifestyles and emergence of pathogens.</title>
        <authorList>
            <person name="Haridas S."/>
            <person name="Albert R."/>
            <person name="Binder M."/>
            <person name="Bloem J."/>
            <person name="Labutti K."/>
            <person name="Salamov A."/>
            <person name="Andreopoulos B."/>
            <person name="Baker S."/>
            <person name="Barry K."/>
            <person name="Bills G."/>
            <person name="Bluhm B."/>
            <person name="Cannon C."/>
            <person name="Castanera R."/>
            <person name="Culley D."/>
            <person name="Daum C."/>
            <person name="Ezra D."/>
            <person name="Gonzalez J."/>
            <person name="Henrissat B."/>
            <person name="Kuo A."/>
            <person name="Liang C."/>
            <person name="Lipzen A."/>
            <person name="Lutzoni F."/>
            <person name="Magnuson J."/>
            <person name="Mondo S."/>
            <person name="Nolan M."/>
            <person name="Ohm R."/>
            <person name="Pangilinan J."/>
            <person name="Park H.-J."/>
            <person name="Ramirez L."/>
            <person name="Alfaro M."/>
            <person name="Sun H."/>
            <person name="Tritt A."/>
            <person name="Yoshinaga Y."/>
            <person name="Zwiers L.-H."/>
            <person name="Turgeon B."/>
            <person name="Goodwin S."/>
            <person name="Spatafora J."/>
            <person name="Crous P."/>
            <person name="Grigoriev I."/>
        </authorList>
    </citation>
    <scope>NUCLEOTIDE SEQUENCE</scope>
    <source>
        <strain evidence="19">ATCC 36951</strain>
    </source>
</reference>